<dbReference type="Gene3D" id="1.20.920.30">
    <property type="match status" value="1"/>
</dbReference>
<dbReference type="FunFam" id="1.20.140.100:FF:000004">
    <property type="entry name" value="Dynein axonemal heavy chain 6"/>
    <property type="match status" value="1"/>
</dbReference>
<evidence type="ECO:0000313" key="4">
    <source>
        <dbReference type="Proteomes" id="UP000039324"/>
    </source>
</evidence>
<dbReference type="Proteomes" id="UP000039324">
    <property type="component" value="Unassembled WGS sequence"/>
</dbReference>
<protein>
    <recommendedName>
        <fullName evidence="2">AAA+ ATPase domain-containing protein</fullName>
    </recommendedName>
</protein>
<evidence type="ECO:0000313" key="3">
    <source>
        <dbReference type="EMBL" id="CEP00966.1"/>
    </source>
</evidence>
<dbReference type="STRING" id="37360.A0A0G4J0X3"/>
<feature type="domain" description="AAA+ ATPase" evidence="2">
    <location>
        <begin position="1357"/>
        <end position="1456"/>
    </location>
</feature>
<dbReference type="InterPro" id="IPR027417">
    <property type="entry name" value="P-loop_NTPase"/>
</dbReference>
<evidence type="ECO:0000259" key="2">
    <source>
        <dbReference type="SMART" id="SM00382"/>
    </source>
</evidence>
<feature type="compositionally biased region" description="Basic residues" evidence="1">
    <location>
        <begin position="64"/>
        <end position="76"/>
    </location>
</feature>
<dbReference type="Gene3D" id="3.20.180.20">
    <property type="entry name" value="Dynein heavy chain, N-terminal domain 2"/>
    <property type="match status" value="1"/>
</dbReference>
<organism evidence="3 4">
    <name type="scientific">Plasmodiophora brassicae</name>
    <name type="common">Clubroot disease agent</name>
    <dbReference type="NCBI Taxonomy" id="37360"/>
    <lineage>
        <taxon>Eukaryota</taxon>
        <taxon>Sar</taxon>
        <taxon>Rhizaria</taxon>
        <taxon>Endomyxa</taxon>
        <taxon>Phytomyxea</taxon>
        <taxon>Plasmodiophorida</taxon>
        <taxon>Plasmodiophoridae</taxon>
        <taxon>Plasmodiophora</taxon>
    </lineage>
</organism>
<dbReference type="InterPro" id="IPR013602">
    <property type="entry name" value="Dynein_heavy_linker"/>
</dbReference>
<keyword evidence="4" id="KW-1185">Reference proteome</keyword>
<dbReference type="InterPro" id="IPR042222">
    <property type="entry name" value="Dynein_2_N"/>
</dbReference>
<dbReference type="Pfam" id="PF12774">
    <property type="entry name" value="AAA_6"/>
    <property type="match status" value="1"/>
</dbReference>
<gene>
    <name evidence="3" type="ORF">PBRA_008278</name>
</gene>
<name>A0A0G4J0X3_PLABS</name>
<dbReference type="Pfam" id="PF12777">
    <property type="entry name" value="MT"/>
    <property type="match status" value="1"/>
</dbReference>
<sequence length="2311" mass="253363">MDAKRHASPATSPSKRHRLSPNKRSLDPASPIPKDDVVADAMQFDLPDVQIKGLDRKVPSSRATHQRNSRTAKRRPDHLELNAESDNLNAASDAVADDVLHLPSTFGNEQSKAAPAAAASRRSVPLHLPVLRQVFLSGEQEREDNAFTALQRAKVSAASLRTGEDAVAFFALHGNTSHIKFVYCNRRDAGDQFRPYDLDVVPRKQAAAEYFTISASGVVHIAPGQPTTFMPLVDWIRESTNFNVLTTIRFFKHYIPAKAFRLWRTNVRYNLYRKQRAALTASLFLAKKSFCPSLMEINKLIYELQAIRLLNVKSQTYLAKEFVKDQVEQRGRAAKKFEEILEKLQALVGRVCADVKERARASTEGIVGGDAKNMLTVMFPAQQKNVSLVKMKEERAARLKHMRWATHEADMLGTFVRLIDYMAVENLVQLTLSTNSEFLEVLQAPRKTGLFQTTVSYGSDGALAFGLNDADVVSIVSKTIDGTISTVESVPRLLQMPTFKGMVAGAAEPNVAGTIRDSALFSETCAAIEQRVRRDFESATQIAQVFEQWREVFDFGERWDIARFRAQQPSVEEIQACMSKQTAWHTDIDRNMRPGYPVGIFHIESRKLKNQMLPLVDKAIVEMEELLLESFHDKCDSVLRLFTSRTAALGVEPTTLKAFAEHIAIQKKFKQDMANMLKLNDQVELMYDLLTNSVHKLALPSQDAVLLDELRSAKKTFAERIIVEMDRSAMRMPAMREQVDSGISKLNSEVTLVDAALSQGIFTDVQAGPGDVLVEVDRIGTALNALAEQASTLNTFQATFDIDLYPFASLADAKAKFETRREFWTLYRDWLASVAQWETAPFLTLDVEAMNNSVNRFARDIARVAKKDPSPLTSLVRAQIDEWKATMPVILDLGNKSMRTKHWEAMFAYVGHVFVQGDPLDLVKIRAINLLGHKDLIADTVATAVGEHAISTALASTRSTWEALDLSLAPYRDSNDAFVLVQLDGLIANLEDSQLTLQTMQSSRFVANFKDEVDDWVRRLTLVGNVLDSWATCQTTWTELEPIFTSPDILKQLPNEARRFADADRSWRDMMRRVARKPNVLQACSAPGVLTTLTNANNELDSLHKSLQQYLETKRIRFPRLYFLSDDEMLHMLSRTRAPADLQPSLPKVFAGLTDLRLVHAGGDIVQLVAVLGPNGEAMQLEERADIAGNIEDWLHAIDRASRRSLREHIRAAAADDRRSALVPSQAIVVADEIASTSRIERAVAQGRPALQALADQHRVDLAKMVDDADAGDAVLVAIRDRDLLAALVDADDDAGRRTTWNRHLRYYWDRADAHCIVRIGDATFRYGYEYFGQVRRLVPTPEASRCNLVVASAYAAHYGALVGGHIGAGKTATIVELSAALGAYCLVVAGSALQDSAAIGQMFAGVAQSGSLVCLDDIQRAPVDILSLIGQHAFTLQQALLASRPDFFFEGRLIALNASAGLLATISYDRPGSPPVLPDNLRAAFRPVTMSEPDPRVVAAALLARQGLWTDGIVTRIVRSPDRSVIVFDGPLPDTPIVGLAADRLLTLPTGERLLAPPSVSIVFEAGSLADAAPAAIVRCAVIHFEADLVSPEALIRRWAVDYRVRFPDPVHETLVTLLLDHTSAVAAWVMASCVERVRRTSPATLTTTLLSLLDALLQPDRAGGGLASDGSAAAGTQESTARLLSMYFLFALVWSAGATCDSRSQLALSSYLRSRFAKGRSTGVPLPPEQGTLFDYYVGGADRASYQHWSQRPSAPFTYDPSVPFSSLRVATLETARAKYLLELAVSVGAHSLLVGASGVGKTSLVVDEYLGGANRDALVGVTVQLASWTTSTQVQAQVEARLETKRRGVVGPPVGKKLVVFVDDLHEAGPGPVELIRNAVGGGGGYHEHDRGLQFKRLVDCVFVGALQTSAAHDLAWHPRLLRHFHVVSWADPNEACFASVFGPIVTGVLRQAKDMEKLSEVVVTMTSTVYAALAKVAPLHGLHALHDVFQGAFSAALHDQLGKKFPGAVDPSADDAALQFGDVVAGRATYGEVVGGSLDAVIGAHLERYNQAHATRPMHLVMFPEAVAHLLRIGRVLGRDLQAAMPALDAAVASLDTINKDDLAVVKSFANPPKLVELVMSAVCLLMGEPQTWSSAKRLLSDMQILDLLRRFDKDAISNRTMKKLQVYIDNAEFDPDNCRNVSLAATSLCSWVCAIYRYALQLFRKGGAGGPWHLQMGEGGAAIPYHADFRLYLTTRLLDAGLSARASALVTVVDFRDDRILSLLASSAAGLLDDADLATTLSTSETMARALEADVAESEATLVQIE</sequence>
<feature type="region of interest" description="Disordered" evidence="1">
    <location>
        <begin position="1"/>
        <end position="79"/>
    </location>
</feature>
<dbReference type="GO" id="GO:0005524">
    <property type="term" value="F:ATP binding"/>
    <property type="evidence" value="ECO:0007669"/>
    <property type="project" value="InterPro"/>
</dbReference>
<accession>A0A0G4J0X3</accession>
<dbReference type="GO" id="GO:0045505">
    <property type="term" value="F:dynein intermediate chain binding"/>
    <property type="evidence" value="ECO:0007669"/>
    <property type="project" value="InterPro"/>
</dbReference>
<dbReference type="InterPro" id="IPR041466">
    <property type="entry name" value="Dynein_AAA5_ext"/>
</dbReference>
<dbReference type="PANTHER" id="PTHR45703">
    <property type="entry name" value="DYNEIN HEAVY CHAIN"/>
    <property type="match status" value="1"/>
</dbReference>
<dbReference type="Gene3D" id="1.20.140.100">
    <property type="entry name" value="Dynein heavy chain, N-terminal domain 2"/>
    <property type="match status" value="1"/>
</dbReference>
<dbReference type="InterPro" id="IPR024743">
    <property type="entry name" value="Dynein_HC_stalk"/>
</dbReference>
<dbReference type="SUPFAM" id="SSF52540">
    <property type="entry name" value="P-loop containing nucleoside triphosphate hydrolases"/>
    <property type="match status" value="2"/>
</dbReference>
<dbReference type="InterPro" id="IPR003593">
    <property type="entry name" value="AAA+_ATPase"/>
</dbReference>
<feature type="non-terminal residue" evidence="3">
    <location>
        <position position="2311"/>
    </location>
</feature>
<dbReference type="SMART" id="SM00382">
    <property type="entry name" value="AAA"/>
    <property type="match status" value="2"/>
</dbReference>
<dbReference type="Pfam" id="PF17852">
    <property type="entry name" value="Dynein_AAA_lid"/>
    <property type="match status" value="1"/>
</dbReference>
<dbReference type="Gene3D" id="1.20.58.1120">
    <property type="match status" value="1"/>
</dbReference>
<dbReference type="GO" id="GO:0007018">
    <property type="term" value="P:microtubule-based movement"/>
    <property type="evidence" value="ECO:0007669"/>
    <property type="project" value="InterPro"/>
</dbReference>
<dbReference type="Pfam" id="PF08393">
    <property type="entry name" value="DHC_N2"/>
    <property type="match status" value="1"/>
</dbReference>
<dbReference type="Gene3D" id="1.10.472.130">
    <property type="match status" value="1"/>
</dbReference>
<evidence type="ECO:0000256" key="1">
    <source>
        <dbReference type="SAM" id="MobiDB-lite"/>
    </source>
</evidence>
<dbReference type="InterPro" id="IPR035699">
    <property type="entry name" value="AAA_6"/>
</dbReference>
<dbReference type="InterPro" id="IPR042228">
    <property type="entry name" value="Dynein_linker_3"/>
</dbReference>
<dbReference type="InterPro" id="IPR026983">
    <property type="entry name" value="DHC"/>
</dbReference>
<dbReference type="GO" id="GO:0030286">
    <property type="term" value="C:dynein complex"/>
    <property type="evidence" value="ECO:0007669"/>
    <property type="project" value="InterPro"/>
</dbReference>
<dbReference type="OrthoDB" id="5593012at2759"/>
<feature type="domain" description="AAA+ ATPase" evidence="2">
    <location>
        <begin position="1790"/>
        <end position="1935"/>
    </location>
</feature>
<reference evidence="3 4" key="1">
    <citation type="submission" date="2015-02" db="EMBL/GenBank/DDBJ databases">
        <authorList>
            <person name="Chooi Y.-H."/>
        </authorList>
    </citation>
    <scope>NUCLEOTIDE SEQUENCE [LARGE SCALE GENOMIC DNA]</scope>
    <source>
        <strain evidence="3">E3</strain>
    </source>
</reference>
<dbReference type="Pfam" id="PF12775">
    <property type="entry name" value="AAA_7"/>
    <property type="match status" value="1"/>
</dbReference>
<dbReference type="EMBL" id="CDSF01000105">
    <property type="protein sequence ID" value="CEP00966.1"/>
    <property type="molecule type" value="Genomic_DNA"/>
</dbReference>
<dbReference type="Gene3D" id="3.40.50.300">
    <property type="entry name" value="P-loop containing nucleotide triphosphate hydrolases"/>
    <property type="match status" value="3"/>
</dbReference>
<dbReference type="Gene3D" id="1.20.920.60">
    <property type="match status" value="1"/>
</dbReference>
<proteinExistence type="predicted"/>
<dbReference type="GO" id="GO:0051959">
    <property type="term" value="F:dynein light intermediate chain binding"/>
    <property type="evidence" value="ECO:0007669"/>
    <property type="project" value="InterPro"/>
</dbReference>
<dbReference type="Gene3D" id="1.10.287.2620">
    <property type="match status" value="1"/>
</dbReference>